<dbReference type="EMBL" id="CM035421">
    <property type="protein sequence ID" value="KAH7388115.1"/>
    <property type="molecule type" value="Genomic_DNA"/>
</dbReference>
<dbReference type="Gene3D" id="3.40.50.2000">
    <property type="entry name" value="Glycogen Phosphorylase B"/>
    <property type="match status" value="2"/>
</dbReference>
<keyword evidence="6" id="KW-1185">Reference proteome</keyword>
<proteinExistence type="inferred from homology"/>
<dbReference type="CDD" id="cd03784">
    <property type="entry name" value="GT1_Gtf-like"/>
    <property type="match status" value="1"/>
</dbReference>
<comment type="similarity">
    <text evidence="1 3">Belongs to the UDP-glycosyltransferase family.</text>
</comment>
<dbReference type="InterPro" id="IPR002213">
    <property type="entry name" value="UDP_glucos_trans"/>
</dbReference>
<keyword evidence="3" id="KW-0328">Glycosyltransferase</keyword>
<evidence type="ECO:0000256" key="1">
    <source>
        <dbReference type="ARBA" id="ARBA00009995"/>
    </source>
</evidence>
<name>A0A8T2T3C3_CERRI</name>
<dbReference type="AlphaFoldDB" id="A0A8T2T3C3"/>
<evidence type="ECO:0000256" key="4">
    <source>
        <dbReference type="RuleBase" id="RU362057"/>
    </source>
</evidence>
<dbReference type="Pfam" id="PF00201">
    <property type="entry name" value="UDPGT"/>
    <property type="match status" value="1"/>
</dbReference>
<dbReference type="Proteomes" id="UP000825935">
    <property type="component" value="Chromosome 16"/>
</dbReference>
<gene>
    <name evidence="5" type="ORF">KP509_16G058500</name>
</gene>
<keyword evidence="2 3" id="KW-0808">Transferase</keyword>
<dbReference type="PROSITE" id="PS00375">
    <property type="entry name" value="UDPGT"/>
    <property type="match status" value="1"/>
</dbReference>
<reference evidence="5" key="1">
    <citation type="submission" date="2021-08" db="EMBL/GenBank/DDBJ databases">
        <title>WGS assembly of Ceratopteris richardii.</title>
        <authorList>
            <person name="Marchant D.B."/>
            <person name="Chen G."/>
            <person name="Jenkins J."/>
            <person name="Shu S."/>
            <person name="Leebens-Mack J."/>
            <person name="Grimwood J."/>
            <person name="Schmutz J."/>
            <person name="Soltis P."/>
            <person name="Soltis D."/>
            <person name="Chen Z.-H."/>
        </authorList>
    </citation>
    <scope>NUCLEOTIDE SEQUENCE</scope>
    <source>
        <strain evidence="5">Whitten #5841</strain>
        <tissue evidence="5">Leaf</tissue>
    </source>
</reference>
<evidence type="ECO:0000256" key="3">
    <source>
        <dbReference type="RuleBase" id="RU003718"/>
    </source>
</evidence>
<sequence>MTSSSGESGCGNGSGAASPHVVLVPLPVQGHLNPFSSLAHCLAASGISVTLVRAARANAIVSEIQGSAASSPLPHILARPIRVEVVPDGMTSDPKQPLNPNKVRESIEIIGKGVDGLLEKLMREKDAPCCLIIDHLIGWGHDIALKYGLPWMMLWMGSASAFSVGFHVPELVSRGYIPAVGEGAKDRMIDFVPGLSPFSVRDVPKPVRIEEDTKANPFFQFFMSIYYKAKYADRILFDSVYDLESSVAEALREEAGFSVCHVGPLFMMSSQTSKSSARTVNLLQEDDSCLSWLDKQQESSVLYISFGSVVTLEYDVISELASGLEASGLHFLWVIRPDALSGKASVEELLPEGFIDRTHSRGCVISWAPQLAVLAHPSIGAFLTHCGWNSVLESLSHGVPMLGFPQQAEQNTNLKFIVHDWKVGLPLLQPNMQRIELTYVQDAMTVIMKKDEGKEVRRNALHFKKVILNACNGSSKSNLEKLVQDFISGNLKAPAPLQ</sequence>
<dbReference type="OMA" id="WKELCIK"/>
<dbReference type="SUPFAM" id="SSF53756">
    <property type="entry name" value="UDP-Glycosyltransferase/glycogen phosphorylase"/>
    <property type="match status" value="1"/>
</dbReference>
<comment type="caution">
    <text evidence="5">The sequence shown here is derived from an EMBL/GenBank/DDBJ whole genome shotgun (WGS) entry which is preliminary data.</text>
</comment>
<protein>
    <recommendedName>
        <fullName evidence="4">Glycosyltransferase</fullName>
        <ecNumber evidence="4">2.4.1.-</ecNumber>
    </recommendedName>
</protein>
<dbReference type="PANTHER" id="PTHR11926">
    <property type="entry name" value="GLUCOSYL/GLUCURONOSYL TRANSFERASES"/>
    <property type="match status" value="1"/>
</dbReference>
<evidence type="ECO:0000313" key="6">
    <source>
        <dbReference type="Proteomes" id="UP000825935"/>
    </source>
</evidence>
<dbReference type="PANTHER" id="PTHR11926:SF774">
    <property type="entry name" value="UDP-GLYCOSYLTRANSFERASE 85A1-RELATED"/>
    <property type="match status" value="1"/>
</dbReference>
<dbReference type="InterPro" id="IPR035595">
    <property type="entry name" value="UDP_glycos_trans_CS"/>
</dbReference>
<accession>A0A8T2T3C3</accession>
<dbReference type="EC" id="2.4.1.-" evidence="4"/>
<evidence type="ECO:0000256" key="2">
    <source>
        <dbReference type="ARBA" id="ARBA00022679"/>
    </source>
</evidence>
<dbReference type="GO" id="GO:0080044">
    <property type="term" value="F:quercetin 7-O-glucosyltransferase activity"/>
    <property type="evidence" value="ECO:0007669"/>
    <property type="project" value="TreeGrafter"/>
</dbReference>
<evidence type="ECO:0000313" key="5">
    <source>
        <dbReference type="EMBL" id="KAH7388115.1"/>
    </source>
</evidence>
<dbReference type="GO" id="GO:0080043">
    <property type="term" value="F:quercetin 3-O-glucosyltransferase activity"/>
    <property type="evidence" value="ECO:0007669"/>
    <property type="project" value="TreeGrafter"/>
</dbReference>
<organism evidence="5 6">
    <name type="scientific">Ceratopteris richardii</name>
    <name type="common">Triangle waterfern</name>
    <dbReference type="NCBI Taxonomy" id="49495"/>
    <lineage>
        <taxon>Eukaryota</taxon>
        <taxon>Viridiplantae</taxon>
        <taxon>Streptophyta</taxon>
        <taxon>Embryophyta</taxon>
        <taxon>Tracheophyta</taxon>
        <taxon>Polypodiopsida</taxon>
        <taxon>Polypodiidae</taxon>
        <taxon>Polypodiales</taxon>
        <taxon>Pteridineae</taxon>
        <taxon>Pteridaceae</taxon>
        <taxon>Parkerioideae</taxon>
        <taxon>Ceratopteris</taxon>
    </lineage>
</organism>
<dbReference type="FunFam" id="3.40.50.2000:FF:000056">
    <property type="entry name" value="Glycosyltransferase"/>
    <property type="match status" value="1"/>
</dbReference>
<dbReference type="OrthoDB" id="5835829at2759"/>